<proteinExistence type="predicted"/>
<name>A0A444PVR0_9MICO</name>
<reference evidence="3 4" key="1">
    <citation type="submission" date="2018-12" db="EMBL/GenBank/DDBJ databases">
        <authorList>
            <person name="Li F."/>
        </authorList>
    </citation>
    <scope>NUCLEOTIDE SEQUENCE [LARGE SCALE GENOMIC DNA]</scope>
    <source>
        <strain evidence="3 4">11W25H-1</strain>
    </source>
</reference>
<dbReference type="Pfam" id="PF01551">
    <property type="entry name" value="Peptidase_M23"/>
    <property type="match status" value="1"/>
</dbReference>
<evidence type="ECO:0000259" key="2">
    <source>
        <dbReference type="Pfam" id="PF01551"/>
    </source>
</evidence>
<dbReference type="InterPro" id="IPR016047">
    <property type="entry name" value="M23ase_b-sheet_dom"/>
</dbReference>
<sequence>MSCREWARVVTPRSEVLPSGYTTAVHNRVSAPRVPGPSVASAAAASAVFPRTMHPLPRRRTPTAPRPCHRPTHRGPSLLRRPRLRAAALALVISFGAAAPTAAAGGRSTSSAASPVTDRASTAVAAARADWSWPTAGRRHIVDAFDAPEHRFGAGHRGIDIAAAVGETITASANGTVIFSGPVAGRSVITVDHGGGLVSSYDPIVPNVRSGAPVSAGHVLGTLGPGHAMHCRSGCVHLGVRFEGAYVDPAPFFRPPRRSVLLPLDG</sequence>
<gene>
    <name evidence="3" type="ORF">ELQ90_07735</name>
</gene>
<dbReference type="GO" id="GO:0004222">
    <property type="term" value="F:metalloendopeptidase activity"/>
    <property type="evidence" value="ECO:0007669"/>
    <property type="project" value="TreeGrafter"/>
</dbReference>
<dbReference type="PANTHER" id="PTHR21666:SF270">
    <property type="entry name" value="MUREIN HYDROLASE ACTIVATOR ENVC"/>
    <property type="match status" value="1"/>
</dbReference>
<dbReference type="Proteomes" id="UP000288547">
    <property type="component" value="Unassembled WGS sequence"/>
</dbReference>
<dbReference type="InterPro" id="IPR011055">
    <property type="entry name" value="Dup_hybrid_motif"/>
</dbReference>
<dbReference type="CDD" id="cd12797">
    <property type="entry name" value="M23_peptidase"/>
    <property type="match status" value="1"/>
</dbReference>
<dbReference type="AlphaFoldDB" id="A0A444PVR0"/>
<dbReference type="OrthoDB" id="5245088at2"/>
<organism evidence="3 4">
    <name type="scientific">Labedella phragmitis</name>
    <dbReference type="NCBI Taxonomy" id="2498849"/>
    <lineage>
        <taxon>Bacteria</taxon>
        <taxon>Bacillati</taxon>
        <taxon>Actinomycetota</taxon>
        <taxon>Actinomycetes</taxon>
        <taxon>Micrococcales</taxon>
        <taxon>Microbacteriaceae</taxon>
        <taxon>Labedella</taxon>
    </lineage>
</organism>
<protein>
    <submittedName>
        <fullName evidence="3">M23 family metallopeptidase</fullName>
    </submittedName>
</protein>
<dbReference type="PANTHER" id="PTHR21666">
    <property type="entry name" value="PEPTIDASE-RELATED"/>
    <property type="match status" value="1"/>
</dbReference>
<comment type="caution">
    <text evidence="3">The sequence shown here is derived from an EMBL/GenBank/DDBJ whole genome shotgun (WGS) entry which is preliminary data.</text>
</comment>
<evidence type="ECO:0000313" key="4">
    <source>
        <dbReference type="Proteomes" id="UP000288547"/>
    </source>
</evidence>
<feature type="compositionally biased region" description="Basic residues" evidence="1">
    <location>
        <begin position="56"/>
        <end position="73"/>
    </location>
</feature>
<dbReference type="EMBL" id="RZNB01000002">
    <property type="protein sequence ID" value="RWZ51955.1"/>
    <property type="molecule type" value="Genomic_DNA"/>
</dbReference>
<dbReference type="InterPro" id="IPR050570">
    <property type="entry name" value="Cell_wall_metabolism_enzyme"/>
</dbReference>
<dbReference type="Gene3D" id="2.70.70.10">
    <property type="entry name" value="Glucose Permease (Domain IIA)"/>
    <property type="match status" value="1"/>
</dbReference>
<dbReference type="SUPFAM" id="SSF51261">
    <property type="entry name" value="Duplicated hybrid motif"/>
    <property type="match status" value="1"/>
</dbReference>
<evidence type="ECO:0000313" key="3">
    <source>
        <dbReference type="EMBL" id="RWZ51955.1"/>
    </source>
</evidence>
<keyword evidence="4" id="KW-1185">Reference proteome</keyword>
<feature type="domain" description="M23ase beta-sheet core" evidence="2">
    <location>
        <begin position="155"/>
        <end position="249"/>
    </location>
</feature>
<evidence type="ECO:0000256" key="1">
    <source>
        <dbReference type="SAM" id="MobiDB-lite"/>
    </source>
</evidence>
<feature type="region of interest" description="Disordered" evidence="1">
    <location>
        <begin position="54"/>
        <end position="77"/>
    </location>
</feature>
<accession>A0A444PVR0</accession>